<dbReference type="PANTHER" id="PTHR11079">
    <property type="entry name" value="CYTOSINE DEAMINASE FAMILY MEMBER"/>
    <property type="match status" value="1"/>
</dbReference>
<dbReference type="GO" id="GO:0052717">
    <property type="term" value="F:tRNA-specific adenosine-34 deaminase activity"/>
    <property type="evidence" value="ECO:0007669"/>
    <property type="project" value="UniProtKB-EC"/>
</dbReference>
<dbReference type="SUPFAM" id="SSF53927">
    <property type="entry name" value="Cytidine deaminase-like"/>
    <property type="match status" value="1"/>
</dbReference>
<comment type="caution">
    <text evidence="2">The sequence shown here is derived from an EMBL/GenBank/DDBJ whole genome shotgun (WGS) entry which is preliminary data.</text>
</comment>
<evidence type="ECO:0000313" key="2">
    <source>
        <dbReference type="EMBL" id="PRP65835.1"/>
    </source>
</evidence>
<evidence type="ECO:0000259" key="1">
    <source>
        <dbReference type="PROSITE" id="PS51747"/>
    </source>
</evidence>
<feature type="domain" description="CMP/dCMP-type deaminase" evidence="1">
    <location>
        <begin position="3"/>
        <end position="112"/>
    </location>
</feature>
<dbReference type="InterPro" id="IPR016193">
    <property type="entry name" value="Cytidine_deaminase-like"/>
</dbReference>
<organism evidence="2 3">
    <name type="scientific">Nonlabens agnitus</name>
    <dbReference type="NCBI Taxonomy" id="870484"/>
    <lineage>
        <taxon>Bacteria</taxon>
        <taxon>Pseudomonadati</taxon>
        <taxon>Bacteroidota</taxon>
        <taxon>Flavobacteriia</taxon>
        <taxon>Flavobacteriales</taxon>
        <taxon>Flavobacteriaceae</taxon>
        <taxon>Nonlabens</taxon>
    </lineage>
</organism>
<dbReference type="GO" id="GO:0002100">
    <property type="term" value="P:tRNA wobble adenosine to inosine editing"/>
    <property type="evidence" value="ECO:0007669"/>
    <property type="project" value="InterPro"/>
</dbReference>
<dbReference type="InterPro" id="IPR002125">
    <property type="entry name" value="CMP_dCMP_dom"/>
</dbReference>
<keyword evidence="3" id="KW-1185">Reference proteome</keyword>
<dbReference type="EMBL" id="MQUC01000003">
    <property type="protein sequence ID" value="PRP65835.1"/>
    <property type="molecule type" value="Genomic_DNA"/>
</dbReference>
<dbReference type="PANTHER" id="PTHR11079:SF179">
    <property type="entry name" value="TRNA(ADENINE(34)) DEAMINASE, CHLOROPLASTIC"/>
    <property type="match status" value="1"/>
</dbReference>
<dbReference type="RefSeq" id="WP_105981701.1">
    <property type="nucleotide sequence ID" value="NZ_MQUC01000003.1"/>
</dbReference>
<dbReference type="PROSITE" id="PS51747">
    <property type="entry name" value="CYT_DCMP_DEAMINASES_2"/>
    <property type="match status" value="1"/>
</dbReference>
<dbReference type="InterPro" id="IPR058535">
    <property type="entry name" value="MafB19-deam"/>
</dbReference>
<dbReference type="Gene3D" id="3.40.140.10">
    <property type="entry name" value="Cytidine Deaminase, domain 2"/>
    <property type="match status" value="1"/>
</dbReference>
<sequence length="162" mass="18369">MTAKEERYMKQCLELARASLDAGDEPFGSILVNAEGKVIATERNRVNEVNALFHPEIELARWALQNLSQQEREESTMYTTGEHCPMCAAAHGWSGIGTLVYLASGKQLQQWYTEMGHEPAPIAFLPVQEILKHVEVKTVSTPEMLKEIKEMHWLSFKKSQHS</sequence>
<accession>A0A2S9WQS6</accession>
<dbReference type="AlphaFoldDB" id="A0A2S9WQS6"/>
<proteinExistence type="predicted"/>
<dbReference type="Pfam" id="PF14437">
    <property type="entry name" value="MafB19-deam"/>
    <property type="match status" value="1"/>
</dbReference>
<dbReference type="GO" id="GO:0046872">
    <property type="term" value="F:metal ion binding"/>
    <property type="evidence" value="ECO:0007669"/>
    <property type="project" value="UniProtKB-KW"/>
</dbReference>
<gene>
    <name evidence="2" type="ORF">BST86_01375</name>
</gene>
<reference evidence="2 3" key="1">
    <citation type="submission" date="2016-11" db="EMBL/GenBank/DDBJ databases">
        <title>Trade-off between light-utilization and light-protection in marine flavobacteria.</title>
        <authorList>
            <person name="Kumagai Y."/>
        </authorList>
    </citation>
    <scope>NUCLEOTIDE SEQUENCE [LARGE SCALE GENOMIC DNA]</scope>
    <source>
        <strain evidence="2 3">JCM 17109</strain>
    </source>
</reference>
<protein>
    <submittedName>
        <fullName evidence="2">tRNA-specific adenosine deaminase</fullName>
    </submittedName>
</protein>
<dbReference type="OrthoDB" id="9802676at2"/>
<dbReference type="CDD" id="cd01285">
    <property type="entry name" value="nucleoside_deaminase"/>
    <property type="match status" value="1"/>
</dbReference>
<dbReference type="Proteomes" id="UP000239532">
    <property type="component" value="Unassembled WGS sequence"/>
</dbReference>
<evidence type="ECO:0000313" key="3">
    <source>
        <dbReference type="Proteomes" id="UP000239532"/>
    </source>
</evidence>
<name>A0A2S9WQS6_9FLAO</name>